<dbReference type="Proteomes" id="UP000049472">
    <property type="component" value="Unassembled WGS sequence"/>
</dbReference>
<sequence length="370" mass="43351">MKKICFITRHAIVNYGSFLQTYATQKLFEDYGYNAEVLDYVREDEEYHNVTELLLKKSKKWNRNTFTRLIYRIVQWPDHYICGRAFEKERAKYLNLSERITNLVADASKIPTADIYCTGSDQVWGEIAQDDVDPMYFLSFAPHDAKKIAFSASFGKESYPKERIDKFKELLRGYDYITVREDSAVNIVNRAGYEATQILDPTMIFGGDRWRKQLLPIHEKGYVLLYQLNANHEMDEYAKQFADKAGLKLLRVSVEAHNCMRVGKFKLCLSPFKFLSYIANAEYMITDSFHGTAFAIMFNRQFVEVLPKEKIARNLSVLKQFGLEDRILNSLSDFSYIDKKIDYKIVDDTLEKYRRQSNELLKKCLYDGEM</sequence>
<organism evidence="2 3">
    <name type="scientific">Agathobacter rectalis</name>
    <dbReference type="NCBI Taxonomy" id="39491"/>
    <lineage>
        <taxon>Bacteria</taxon>
        <taxon>Bacillati</taxon>
        <taxon>Bacillota</taxon>
        <taxon>Clostridia</taxon>
        <taxon>Lachnospirales</taxon>
        <taxon>Lachnospiraceae</taxon>
        <taxon>Agathobacter</taxon>
    </lineage>
</organism>
<keyword evidence="3" id="KW-1185">Reference proteome</keyword>
<name>A0A0M6WXZ0_9FIRM</name>
<evidence type="ECO:0000313" key="3">
    <source>
        <dbReference type="Proteomes" id="UP000049472"/>
    </source>
</evidence>
<accession>A0A0M6WXZ0</accession>
<proteinExistence type="predicted"/>
<feature type="domain" description="Polysaccharide pyruvyl transferase" evidence="1">
    <location>
        <begin position="14"/>
        <end position="303"/>
    </location>
</feature>
<dbReference type="InterPro" id="IPR007345">
    <property type="entry name" value="Polysacch_pyruvyl_Trfase"/>
</dbReference>
<dbReference type="Pfam" id="PF04230">
    <property type="entry name" value="PS_pyruv_trans"/>
    <property type="match status" value="1"/>
</dbReference>
<dbReference type="RefSeq" id="WP_055062608.1">
    <property type="nucleotide sequence ID" value="NZ_CVRQ01000039.1"/>
</dbReference>
<evidence type="ECO:0000313" key="2">
    <source>
        <dbReference type="EMBL" id="CRL41567.1"/>
    </source>
</evidence>
<reference evidence="3" key="1">
    <citation type="submission" date="2015-05" db="EMBL/GenBank/DDBJ databases">
        <authorList>
            <consortium name="Pathogen Informatics"/>
        </authorList>
    </citation>
    <scope>NUCLEOTIDE SEQUENCE [LARGE SCALE GENOMIC DNA]</scope>
    <source>
        <strain evidence="3">T1-815</strain>
    </source>
</reference>
<protein>
    <recommendedName>
        <fullName evidence="1">Polysaccharide pyruvyl transferase domain-containing protein</fullName>
    </recommendedName>
</protein>
<dbReference type="EMBL" id="CVRQ01000039">
    <property type="protein sequence ID" value="CRL41567.1"/>
    <property type="molecule type" value="Genomic_DNA"/>
</dbReference>
<dbReference type="AlphaFoldDB" id="A0A0M6WXZ0"/>
<evidence type="ECO:0000259" key="1">
    <source>
        <dbReference type="Pfam" id="PF04230"/>
    </source>
</evidence>
<gene>
    <name evidence="2" type="ORF">T1815_27271</name>
</gene>